<gene>
    <name evidence="2" type="ORF">BE04_39115</name>
</gene>
<proteinExistence type="predicted"/>
<sequence>MLAEMATAEETSTGRDAARRLSHALSFLPPGQRILLEMQLSGLTFREIAVALRMNVSTVQVRVSRALKALKKVLESPAADSP</sequence>
<dbReference type="InterPro" id="IPR013324">
    <property type="entry name" value="RNA_pol_sigma_r3/r4-like"/>
</dbReference>
<evidence type="ECO:0000259" key="1">
    <source>
        <dbReference type="Pfam" id="PF08281"/>
    </source>
</evidence>
<organism evidence="2 3">
    <name type="scientific">Sorangium cellulosum</name>
    <name type="common">Polyangium cellulosum</name>
    <dbReference type="NCBI Taxonomy" id="56"/>
    <lineage>
        <taxon>Bacteria</taxon>
        <taxon>Pseudomonadati</taxon>
        <taxon>Myxococcota</taxon>
        <taxon>Polyangia</taxon>
        <taxon>Polyangiales</taxon>
        <taxon>Polyangiaceae</taxon>
        <taxon>Sorangium</taxon>
    </lineage>
</organism>
<dbReference type="EMBL" id="JELX01003680">
    <property type="protein sequence ID" value="KYF51588.1"/>
    <property type="molecule type" value="Genomic_DNA"/>
</dbReference>
<dbReference type="Pfam" id="PF08281">
    <property type="entry name" value="Sigma70_r4_2"/>
    <property type="match status" value="1"/>
</dbReference>
<dbReference type="GO" id="GO:0003677">
    <property type="term" value="F:DNA binding"/>
    <property type="evidence" value="ECO:0007669"/>
    <property type="project" value="InterPro"/>
</dbReference>
<reference evidence="2 3" key="1">
    <citation type="submission" date="2014-02" db="EMBL/GenBank/DDBJ databases">
        <title>The small core and large imbalanced accessory genome model reveals a collaborative survival strategy of Sorangium cellulosum strains in nature.</title>
        <authorList>
            <person name="Han K."/>
            <person name="Peng R."/>
            <person name="Blom J."/>
            <person name="Li Y.-Z."/>
        </authorList>
    </citation>
    <scope>NUCLEOTIDE SEQUENCE [LARGE SCALE GENOMIC DNA]</scope>
    <source>
        <strain evidence="2 3">So0157-18</strain>
    </source>
</reference>
<accession>A0A150P7X6</accession>
<name>A0A150P7X6_SORCE</name>
<dbReference type="Gene3D" id="1.10.10.10">
    <property type="entry name" value="Winged helix-like DNA-binding domain superfamily/Winged helix DNA-binding domain"/>
    <property type="match status" value="1"/>
</dbReference>
<dbReference type="InterPro" id="IPR013249">
    <property type="entry name" value="RNA_pol_sigma70_r4_t2"/>
</dbReference>
<evidence type="ECO:0000313" key="2">
    <source>
        <dbReference type="EMBL" id="KYF51588.1"/>
    </source>
</evidence>
<comment type="caution">
    <text evidence="2">The sequence shown here is derived from an EMBL/GenBank/DDBJ whole genome shotgun (WGS) entry which is preliminary data.</text>
</comment>
<dbReference type="Proteomes" id="UP000075604">
    <property type="component" value="Unassembled WGS sequence"/>
</dbReference>
<dbReference type="GO" id="GO:0016987">
    <property type="term" value="F:sigma factor activity"/>
    <property type="evidence" value="ECO:0007669"/>
    <property type="project" value="InterPro"/>
</dbReference>
<dbReference type="InterPro" id="IPR036388">
    <property type="entry name" value="WH-like_DNA-bd_sf"/>
</dbReference>
<dbReference type="SUPFAM" id="SSF88659">
    <property type="entry name" value="Sigma3 and sigma4 domains of RNA polymerase sigma factors"/>
    <property type="match status" value="1"/>
</dbReference>
<dbReference type="GO" id="GO:0006352">
    <property type="term" value="P:DNA-templated transcription initiation"/>
    <property type="evidence" value="ECO:0007669"/>
    <property type="project" value="InterPro"/>
</dbReference>
<feature type="domain" description="RNA polymerase sigma factor 70 region 4 type 2" evidence="1">
    <location>
        <begin position="19"/>
        <end position="70"/>
    </location>
</feature>
<dbReference type="AlphaFoldDB" id="A0A150P7X6"/>
<evidence type="ECO:0000313" key="3">
    <source>
        <dbReference type="Proteomes" id="UP000075604"/>
    </source>
</evidence>
<protein>
    <recommendedName>
        <fullName evidence="1">RNA polymerase sigma factor 70 region 4 type 2 domain-containing protein</fullName>
    </recommendedName>
</protein>